<organism evidence="2 3">
    <name type="scientific">Stephanodiscus triporus</name>
    <dbReference type="NCBI Taxonomy" id="2934178"/>
    <lineage>
        <taxon>Eukaryota</taxon>
        <taxon>Sar</taxon>
        <taxon>Stramenopiles</taxon>
        <taxon>Ochrophyta</taxon>
        <taxon>Bacillariophyta</taxon>
        <taxon>Coscinodiscophyceae</taxon>
        <taxon>Thalassiosirophycidae</taxon>
        <taxon>Stephanodiscales</taxon>
        <taxon>Stephanodiscaceae</taxon>
        <taxon>Stephanodiscus</taxon>
    </lineage>
</organism>
<name>A0ABD3MVX8_9STRA</name>
<evidence type="ECO:0000256" key="1">
    <source>
        <dbReference type="SAM" id="MobiDB-lite"/>
    </source>
</evidence>
<dbReference type="EMBL" id="JALLAZ020001687">
    <property type="protein sequence ID" value="KAL3768093.1"/>
    <property type="molecule type" value="Genomic_DNA"/>
</dbReference>
<keyword evidence="3" id="KW-1185">Reference proteome</keyword>
<dbReference type="AlphaFoldDB" id="A0ABD3MVX8"/>
<sequence length="644" mass="71831">MTRALGVLGDKSPDDEHDLEDDEERSHMLAELFYANRRRSARELFDAPSSMAGCGSSAARVWPGVLFLLSLLGAYHLGRNGGGHKVNANDAEEGEYSHDAYPGATFTHEHLKATRKEGEKILSSLEEYYFGKDQAFNMLMTPWAVVWDFGATAPGKRDRTAKLVDTMARALVTDEQKTFLMGGIGSSVMAGHDNCHYDSYQTQMERLWQPVWEAAGMNFVFQNAGGGGGCGDSHRNQHFCVKQNISPDVDIVHYSFNNTEDDGAHVEQENLIRWTQMLPKKPIVHILSVGKEDPASNPNHPFHQLVRYYAVYGHNIFGMRAALERGGHDYDSEKNREVDPFDRFGPGYVGDGYHDTTRYGELEDDAVRRDSLGVVMRSTAIPGPLGYQVASDAFTYVYTRALLKALDLIEKEMNDGKDPRDTWSASQRRVIVKEDLPKPKYCDPEYCVVNEPPECLNYELPTFGDGGAGVEVPDGDSNPYKYKNQNWTVWHSPTDLWYMVDGIDKGYYEHRDDKEMCRHLGACGGMTAQTVTDGMVVFRLPKMSVGLVIICGNGEGWADGAIGMFIKNDNIEISYNTVPLDRNEMDVFPDGKCARVMKRFPTSGRESQTPTVSPTESPIGHAYLAVKVLTDMPSPVLISHVITL</sequence>
<reference evidence="2 3" key="1">
    <citation type="submission" date="2024-10" db="EMBL/GenBank/DDBJ databases">
        <title>Updated reference genomes for cyclostephanoid diatoms.</title>
        <authorList>
            <person name="Roberts W.R."/>
            <person name="Alverson A.J."/>
        </authorList>
    </citation>
    <scope>NUCLEOTIDE SEQUENCE [LARGE SCALE GENOMIC DNA]</scope>
    <source>
        <strain evidence="2 3">AJA276-08</strain>
    </source>
</reference>
<feature type="region of interest" description="Disordered" evidence="1">
    <location>
        <begin position="1"/>
        <end position="23"/>
    </location>
</feature>
<proteinExistence type="predicted"/>
<dbReference type="Proteomes" id="UP001530315">
    <property type="component" value="Unassembled WGS sequence"/>
</dbReference>
<gene>
    <name evidence="2" type="ORF">ACHAW5_009150</name>
</gene>
<accession>A0ABD3MVX8</accession>
<comment type="caution">
    <text evidence="2">The sequence shown here is derived from an EMBL/GenBank/DDBJ whole genome shotgun (WGS) entry which is preliminary data.</text>
</comment>
<feature type="compositionally biased region" description="Acidic residues" evidence="1">
    <location>
        <begin position="13"/>
        <end position="23"/>
    </location>
</feature>
<evidence type="ECO:0000313" key="3">
    <source>
        <dbReference type="Proteomes" id="UP001530315"/>
    </source>
</evidence>
<evidence type="ECO:0000313" key="2">
    <source>
        <dbReference type="EMBL" id="KAL3768093.1"/>
    </source>
</evidence>
<protein>
    <submittedName>
        <fullName evidence="2">Uncharacterized protein</fullName>
    </submittedName>
</protein>